<dbReference type="AlphaFoldDB" id="A0A1N6LGV0"/>
<gene>
    <name evidence="1" type="ORF">SAMN05444165_7235</name>
</gene>
<sequence>MISHPFEIKPSATNQGPDVLMITWRGTPAQSVAEIYLPAVSSKAIISLADKIYGRHRLTATDANTIQFPASDLALIPIPAGTGRYAGLLSVEVHPSMPEGRSFMVSVRQLNQVSATARTPPPPPPAPQVSVAKAESARSSKETFSWRQLQGAFQYTVTAKPDKVLLSEQERLVAWLKWRFGVIPATNRWKPVLQRYLKYTESLVWNLGTDPNTIPPSELGKVTREGSGSGLPIVNHGEHECTGKVAAVHYDRFGDFCGFVILTEAGHERLFRATEHAVEHLVREAWVERTAVSVFSDERNPERPDRLVLLRYH</sequence>
<keyword evidence="2" id="KW-1185">Reference proteome</keyword>
<dbReference type="Proteomes" id="UP000185151">
    <property type="component" value="Unassembled WGS sequence"/>
</dbReference>
<accession>A0A1N6LGV0</accession>
<reference evidence="1 2" key="1">
    <citation type="submission" date="2016-11" db="EMBL/GenBank/DDBJ databases">
        <authorList>
            <person name="Jaros S."/>
            <person name="Januszkiewicz K."/>
            <person name="Wedrychowicz H."/>
        </authorList>
    </citation>
    <scope>NUCLEOTIDE SEQUENCE [LARGE SCALE GENOMIC DNA]</scope>
    <source>
        <strain evidence="1 2">GAS95</strain>
    </source>
</reference>
<dbReference type="RefSeq" id="WP_074302188.1">
    <property type="nucleotide sequence ID" value="NZ_FSRU01000003.1"/>
</dbReference>
<proteinExistence type="predicted"/>
<evidence type="ECO:0000313" key="2">
    <source>
        <dbReference type="Proteomes" id="UP000185151"/>
    </source>
</evidence>
<dbReference type="OrthoDB" id="5937513at2"/>
<name>A0A1N6LGV0_9BURK</name>
<organism evidence="1 2">
    <name type="scientific">Paraburkholderia phenazinium</name>
    <dbReference type="NCBI Taxonomy" id="60549"/>
    <lineage>
        <taxon>Bacteria</taxon>
        <taxon>Pseudomonadati</taxon>
        <taxon>Pseudomonadota</taxon>
        <taxon>Betaproteobacteria</taxon>
        <taxon>Burkholderiales</taxon>
        <taxon>Burkholderiaceae</taxon>
        <taxon>Paraburkholderia</taxon>
    </lineage>
</organism>
<dbReference type="EMBL" id="FSRU01000003">
    <property type="protein sequence ID" value="SIO68014.1"/>
    <property type="molecule type" value="Genomic_DNA"/>
</dbReference>
<evidence type="ECO:0000313" key="1">
    <source>
        <dbReference type="EMBL" id="SIO68014.1"/>
    </source>
</evidence>
<protein>
    <submittedName>
        <fullName evidence="1">Uncharacterized protein</fullName>
    </submittedName>
</protein>